<proteinExistence type="predicted"/>
<evidence type="ECO:0000313" key="4">
    <source>
        <dbReference type="EMBL" id="MBB4145425.1"/>
    </source>
</evidence>
<dbReference type="AlphaFoldDB" id="A0A7W6PU32"/>
<keyword evidence="1 4" id="KW-0808">Transferase</keyword>
<evidence type="ECO:0000256" key="1">
    <source>
        <dbReference type="ARBA" id="ARBA00022679"/>
    </source>
</evidence>
<dbReference type="RefSeq" id="WP_165133718.1">
    <property type="nucleotide sequence ID" value="NZ_CP049250.1"/>
</dbReference>
<accession>A0A7W6PU32</accession>
<reference evidence="4 5" key="1">
    <citation type="submission" date="2020-08" db="EMBL/GenBank/DDBJ databases">
        <title>Genomic Encyclopedia of Type Strains, Phase IV (KMG-IV): sequencing the most valuable type-strain genomes for metagenomic binning, comparative biology and taxonomic classification.</title>
        <authorList>
            <person name="Goeker M."/>
        </authorList>
    </citation>
    <scope>NUCLEOTIDE SEQUENCE [LARGE SCALE GENOMIC DNA]</scope>
    <source>
        <strain evidence="4 5">DSM 29514</strain>
    </source>
</reference>
<dbReference type="EMBL" id="JACIEC010000007">
    <property type="protein sequence ID" value="MBB4145425.1"/>
    <property type="molecule type" value="Genomic_DNA"/>
</dbReference>
<protein>
    <submittedName>
        <fullName evidence="4">MurNAc alpha-1-phosphate uridylyltransferase</fullName>
        <ecNumber evidence="4">2.7.7.-</ecNumber>
    </submittedName>
</protein>
<dbReference type="EC" id="2.7.7.-" evidence="4"/>
<dbReference type="CDD" id="cd06422">
    <property type="entry name" value="NTP_transferase_like_1"/>
    <property type="match status" value="1"/>
</dbReference>
<dbReference type="Proteomes" id="UP000519897">
    <property type="component" value="Unassembled WGS sequence"/>
</dbReference>
<name>A0A7W6PU32_9HYPH</name>
<organism evidence="4 5">
    <name type="scientific">Rhizobium rhizoryzae</name>
    <dbReference type="NCBI Taxonomy" id="451876"/>
    <lineage>
        <taxon>Bacteria</taxon>
        <taxon>Pseudomonadati</taxon>
        <taxon>Pseudomonadota</taxon>
        <taxon>Alphaproteobacteria</taxon>
        <taxon>Hyphomicrobiales</taxon>
        <taxon>Rhizobiaceae</taxon>
        <taxon>Rhizobium/Agrobacterium group</taxon>
        <taxon>Rhizobium</taxon>
    </lineage>
</organism>
<dbReference type="SUPFAM" id="SSF53448">
    <property type="entry name" value="Nucleotide-diphospho-sugar transferases"/>
    <property type="match status" value="1"/>
</dbReference>
<dbReference type="Pfam" id="PF00483">
    <property type="entry name" value="NTP_transferase"/>
    <property type="match status" value="1"/>
</dbReference>
<evidence type="ECO:0000259" key="3">
    <source>
        <dbReference type="Pfam" id="PF00483"/>
    </source>
</evidence>
<gene>
    <name evidence="4" type="ORF">GGQ72_003989</name>
</gene>
<evidence type="ECO:0000256" key="2">
    <source>
        <dbReference type="ARBA" id="ARBA00022695"/>
    </source>
</evidence>
<dbReference type="InterPro" id="IPR029044">
    <property type="entry name" value="Nucleotide-diphossugar_trans"/>
</dbReference>
<dbReference type="GO" id="GO:0016779">
    <property type="term" value="F:nucleotidyltransferase activity"/>
    <property type="evidence" value="ECO:0007669"/>
    <property type="project" value="UniProtKB-KW"/>
</dbReference>
<keyword evidence="5" id="KW-1185">Reference proteome</keyword>
<dbReference type="InterPro" id="IPR005835">
    <property type="entry name" value="NTP_transferase_dom"/>
</dbReference>
<dbReference type="Gene3D" id="3.90.550.10">
    <property type="entry name" value="Spore Coat Polysaccharide Biosynthesis Protein SpsA, Chain A"/>
    <property type="match status" value="1"/>
</dbReference>
<comment type="caution">
    <text evidence="4">The sequence shown here is derived from an EMBL/GenBank/DDBJ whole genome shotgun (WGS) entry which is preliminary data.</text>
</comment>
<dbReference type="PANTHER" id="PTHR43584:SF8">
    <property type="entry name" value="N-ACETYLMURAMATE ALPHA-1-PHOSPHATE URIDYLYLTRANSFERASE"/>
    <property type="match status" value="1"/>
</dbReference>
<keyword evidence="2 4" id="KW-0548">Nucleotidyltransferase</keyword>
<dbReference type="InterPro" id="IPR050065">
    <property type="entry name" value="GlmU-like"/>
</dbReference>
<dbReference type="PANTHER" id="PTHR43584">
    <property type="entry name" value="NUCLEOTIDYL TRANSFERASE"/>
    <property type="match status" value="1"/>
</dbReference>
<feature type="domain" description="Nucleotidyl transferase" evidence="3">
    <location>
        <begin position="6"/>
        <end position="126"/>
    </location>
</feature>
<evidence type="ECO:0000313" key="5">
    <source>
        <dbReference type="Proteomes" id="UP000519897"/>
    </source>
</evidence>
<sequence length="247" mass="26992">MTIQNAMVLAAGLGTRLRPITDRLPKPLVPVGGRPMIDYVLDSLAEAGVTKVAINIHHHADMMLSHLAKRMDMEILISDERDRLMNNGGGLVKGLKLLPDGPVLVMNADLFWVGEPENQLSNLRELIQFFDPDRMDMAMLCVTLEQAIGHDGKKDFNLDAEARLTRYSEGDPTPVVYAGAFVVDTAFFADAPDEPFNLNIYFDKAIRNGRLFGTMLSGHWITVGSPDGLEAAEGFLGTRQLIASGAG</sequence>